<protein>
    <recommendedName>
        <fullName evidence="4">ECF transporter S component</fullName>
    </recommendedName>
</protein>
<evidence type="ECO:0000313" key="2">
    <source>
        <dbReference type="EMBL" id="TYZ22564.1"/>
    </source>
</evidence>
<dbReference type="EMBL" id="VTOY01000005">
    <property type="protein sequence ID" value="TYZ22564.1"/>
    <property type="molecule type" value="Genomic_DNA"/>
</dbReference>
<comment type="caution">
    <text evidence="2">The sequence shown here is derived from an EMBL/GenBank/DDBJ whole genome shotgun (WGS) entry which is preliminary data.</text>
</comment>
<sequence>MKRTWTLLAMFLALVMLVQSIRLFIPMIPGPVNMFLIGSLLNTIMVLSIWQTGSRWAAMIGGLLPFGAFAQGQLPIIWMIPVVAGGNMAFTLWAGAFRQSRLLYLAPVVKTVILYGGTLAVLRLIHLPEAMIAVLLFMMSWPQLVTGTVGIVLARKMSRRIPTFL</sequence>
<keyword evidence="1" id="KW-0472">Membrane</keyword>
<keyword evidence="3" id="KW-1185">Reference proteome</keyword>
<dbReference type="AlphaFoldDB" id="A0A5D6W767"/>
<name>A0A5D6W767_9FIRM</name>
<evidence type="ECO:0008006" key="4">
    <source>
        <dbReference type="Google" id="ProtNLM"/>
    </source>
</evidence>
<feature type="transmembrane region" description="Helical" evidence="1">
    <location>
        <begin position="131"/>
        <end position="154"/>
    </location>
</feature>
<feature type="transmembrane region" description="Helical" evidence="1">
    <location>
        <begin position="30"/>
        <end position="47"/>
    </location>
</feature>
<dbReference type="OrthoDB" id="1682230at2"/>
<gene>
    <name evidence="2" type="ORF">FZ040_07905</name>
</gene>
<feature type="transmembrane region" description="Helical" evidence="1">
    <location>
        <begin position="102"/>
        <end position="125"/>
    </location>
</feature>
<reference evidence="2 3" key="1">
    <citation type="submission" date="2019-08" db="EMBL/GenBank/DDBJ databases">
        <title>Selenomonas sp. mPRGC5 and Selenomonas sp. mPRGC8 isolated from ruminal fluid of dairy goat (Capra hircus).</title>
        <authorList>
            <person name="Poothong S."/>
            <person name="Nuengjamnong C."/>
            <person name="Tanasupawat S."/>
        </authorList>
    </citation>
    <scope>NUCLEOTIDE SEQUENCE [LARGE SCALE GENOMIC DNA]</scope>
    <source>
        <strain evidence="3">mPRGC5</strain>
    </source>
</reference>
<evidence type="ECO:0000313" key="3">
    <source>
        <dbReference type="Proteomes" id="UP000323646"/>
    </source>
</evidence>
<evidence type="ECO:0000256" key="1">
    <source>
        <dbReference type="SAM" id="Phobius"/>
    </source>
</evidence>
<feature type="transmembrane region" description="Helical" evidence="1">
    <location>
        <begin position="76"/>
        <end position="95"/>
    </location>
</feature>
<accession>A0A5D6W767</accession>
<dbReference type="RefSeq" id="WP_149171487.1">
    <property type="nucleotide sequence ID" value="NZ_VTOY01000005.1"/>
</dbReference>
<keyword evidence="1" id="KW-1133">Transmembrane helix</keyword>
<dbReference type="Proteomes" id="UP000323646">
    <property type="component" value="Unassembled WGS sequence"/>
</dbReference>
<keyword evidence="1" id="KW-0812">Transmembrane</keyword>
<organism evidence="2 3">
    <name type="scientific">Selenomonas ruminis</name>
    <dbReference type="NCBI Taxonomy" id="2593411"/>
    <lineage>
        <taxon>Bacteria</taxon>
        <taxon>Bacillati</taxon>
        <taxon>Bacillota</taxon>
        <taxon>Negativicutes</taxon>
        <taxon>Selenomonadales</taxon>
        <taxon>Selenomonadaceae</taxon>
        <taxon>Selenomonas</taxon>
    </lineage>
</organism>
<proteinExistence type="predicted"/>